<sequence>MKKKMCSLGALTVIVASIAVPTSLATASPSSQDSVTSQSITIQATQKFVRYSDVNNKYGNASYVPQSYTYADGVWYGRLTLTSTTYSNGLYYGNYEGYVTKME</sequence>
<protein>
    <submittedName>
        <fullName evidence="2">Uncharacterized protein</fullName>
    </submittedName>
</protein>
<gene>
    <name evidence="2" type="ORF">EC604_19370</name>
</gene>
<keyword evidence="1" id="KW-0732">Signal</keyword>
<feature type="signal peptide" evidence="1">
    <location>
        <begin position="1"/>
        <end position="27"/>
    </location>
</feature>
<dbReference type="OrthoDB" id="2661235at2"/>
<dbReference type="EMBL" id="RIAS01000011">
    <property type="protein sequence ID" value="KAA8786001.1"/>
    <property type="molecule type" value="Genomic_DNA"/>
</dbReference>
<accession>A0A5M9WWK6</accession>
<organism evidence="2 3">
    <name type="scientific">Paenibacillus amylolyticus</name>
    <dbReference type="NCBI Taxonomy" id="1451"/>
    <lineage>
        <taxon>Bacteria</taxon>
        <taxon>Bacillati</taxon>
        <taxon>Bacillota</taxon>
        <taxon>Bacilli</taxon>
        <taxon>Bacillales</taxon>
        <taxon>Paenibacillaceae</taxon>
        <taxon>Paenibacillus</taxon>
    </lineage>
</organism>
<dbReference type="Proteomes" id="UP000323664">
    <property type="component" value="Unassembled WGS sequence"/>
</dbReference>
<feature type="chain" id="PRO_5024328947" evidence="1">
    <location>
        <begin position="28"/>
        <end position="103"/>
    </location>
</feature>
<evidence type="ECO:0000313" key="3">
    <source>
        <dbReference type="Proteomes" id="UP000323664"/>
    </source>
</evidence>
<proteinExistence type="predicted"/>
<comment type="caution">
    <text evidence="2">The sequence shown here is derived from an EMBL/GenBank/DDBJ whole genome shotgun (WGS) entry which is preliminary data.</text>
</comment>
<dbReference type="RefSeq" id="WP_123065753.1">
    <property type="nucleotide sequence ID" value="NZ_RIAS01000011.1"/>
</dbReference>
<evidence type="ECO:0000313" key="2">
    <source>
        <dbReference type="EMBL" id="KAA8786001.1"/>
    </source>
</evidence>
<evidence type="ECO:0000256" key="1">
    <source>
        <dbReference type="SAM" id="SignalP"/>
    </source>
</evidence>
<dbReference type="AlphaFoldDB" id="A0A5M9WWK6"/>
<reference evidence="2 3" key="1">
    <citation type="journal article" date="2019" name="J. Ind. Microbiol. Biotechnol.">
        <title>Paenibacillus amylolyticus 27C64 has a diverse set of carbohydrate-active enzymes and complete pectin deconstruction system.</title>
        <authorList>
            <person name="Keggi C."/>
            <person name="Doran-Peterson J."/>
        </authorList>
    </citation>
    <scope>NUCLEOTIDE SEQUENCE [LARGE SCALE GENOMIC DNA]</scope>
    <source>
        <strain evidence="2 3">27C64</strain>
    </source>
</reference>
<name>A0A5M9WWK6_PAEAM</name>